<dbReference type="InterPro" id="IPR037925">
    <property type="entry name" value="FlgE/F/G-like"/>
</dbReference>
<evidence type="ECO:0000259" key="5">
    <source>
        <dbReference type="Pfam" id="PF00460"/>
    </source>
</evidence>
<evidence type="ECO:0000256" key="4">
    <source>
        <dbReference type="RuleBase" id="RU362116"/>
    </source>
</evidence>
<dbReference type="OrthoDB" id="9804559at2"/>
<dbReference type="NCBIfam" id="TIGR03506">
    <property type="entry name" value="FlgEFG_subfam"/>
    <property type="match status" value="1"/>
</dbReference>
<feature type="domain" description="Flagellar basal-body/hook protein C-terminal" evidence="6">
    <location>
        <begin position="225"/>
        <end position="265"/>
    </location>
</feature>
<evidence type="ECO:0000259" key="6">
    <source>
        <dbReference type="Pfam" id="PF06429"/>
    </source>
</evidence>
<gene>
    <name evidence="8" type="ORF">BBW65_02835</name>
</gene>
<evidence type="ECO:0000256" key="2">
    <source>
        <dbReference type="ARBA" id="ARBA00009677"/>
    </source>
</evidence>
<comment type="similarity">
    <text evidence="2 4">Belongs to the flagella basal body rod proteins family.</text>
</comment>
<dbReference type="PANTHER" id="PTHR30435">
    <property type="entry name" value="FLAGELLAR PROTEIN"/>
    <property type="match status" value="1"/>
</dbReference>
<protein>
    <submittedName>
        <fullName evidence="8">Flagellar biosynthesis protein FlgG</fullName>
    </submittedName>
</protein>
<dbReference type="InterPro" id="IPR020013">
    <property type="entry name" value="Flagellar_FlgE/F/G"/>
</dbReference>
<evidence type="ECO:0000256" key="3">
    <source>
        <dbReference type="ARBA" id="ARBA00023143"/>
    </source>
</evidence>
<sequence length="275" mass="30665">MQSGYYSATGGMVTQFNRLDVIANNLANLNTNAYKRDDVAIGDFMRILKGERDELPIEDNTREAAQYWNRAMDKVPIVTEEFTDRALGAMSKTDNPLDFTLKKENAFFAVQTPDGVRYTRDGSFNLDENGNVVNKRGMKILSRNWIDSEGGIVLNASGDVAVTPSGNVFVRTPAGENVPAGALAIVSFADMRYLKKTADGLYEYVGDDLARDREMYENNVDVLTQGYLEKSNVNAVLEMTSLIETNRLVDMYQKVMKTHTDDLNTEAIQKLAVRA</sequence>
<dbReference type="PANTHER" id="PTHR30435:SF19">
    <property type="entry name" value="FLAGELLAR BASAL-BODY ROD PROTEIN FLGG"/>
    <property type="match status" value="1"/>
</dbReference>
<dbReference type="InterPro" id="IPR019776">
    <property type="entry name" value="Flagellar_basal_body_rod_CS"/>
</dbReference>
<dbReference type="STRING" id="222136.BBW65_02835"/>
<dbReference type="PROSITE" id="PS00588">
    <property type="entry name" value="FLAGELLA_BB_ROD"/>
    <property type="match status" value="1"/>
</dbReference>
<dbReference type="AlphaFoldDB" id="A0A1B1U4V5"/>
<keyword evidence="3 4" id="KW-0975">Bacterial flagellum</keyword>
<dbReference type="RefSeq" id="WP_066339429.1">
    <property type="nucleotide sequence ID" value="NZ_CP016503.1"/>
</dbReference>
<dbReference type="SUPFAM" id="SSF117143">
    <property type="entry name" value="Flagellar hook protein flgE"/>
    <property type="match status" value="1"/>
</dbReference>
<keyword evidence="8" id="KW-0966">Cell projection</keyword>
<keyword evidence="8" id="KW-0969">Cilium</keyword>
<dbReference type="Pfam" id="PF00460">
    <property type="entry name" value="Flg_bb_rod"/>
    <property type="match status" value="1"/>
</dbReference>
<name>A0A1B1U4V5_9HELI</name>
<dbReference type="EMBL" id="CP016503">
    <property type="protein sequence ID" value="ANV97803.1"/>
    <property type="molecule type" value="Genomic_DNA"/>
</dbReference>
<evidence type="ECO:0000313" key="8">
    <source>
        <dbReference type="EMBL" id="ANV97803.1"/>
    </source>
</evidence>
<dbReference type="GO" id="GO:0071978">
    <property type="term" value="P:bacterial-type flagellum-dependent swarming motility"/>
    <property type="evidence" value="ECO:0007669"/>
    <property type="project" value="TreeGrafter"/>
</dbReference>
<dbReference type="InterPro" id="IPR001444">
    <property type="entry name" value="Flag_bb_rod_N"/>
</dbReference>
<keyword evidence="8" id="KW-0282">Flagellum</keyword>
<dbReference type="Pfam" id="PF22692">
    <property type="entry name" value="LlgE_F_G_D1"/>
    <property type="match status" value="1"/>
</dbReference>
<feature type="domain" description="Flagellar hook protein FlgE/F/G-like D1" evidence="7">
    <location>
        <begin position="105"/>
        <end position="169"/>
    </location>
</feature>
<dbReference type="Pfam" id="PF06429">
    <property type="entry name" value="Flg_bbr_C"/>
    <property type="match status" value="1"/>
</dbReference>
<accession>A0A1B1U4V5</accession>
<evidence type="ECO:0000313" key="9">
    <source>
        <dbReference type="Proteomes" id="UP000092884"/>
    </source>
</evidence>
<keyword evidence="9" id="KW-1185">Reference proteome</keyword>
<dbReference type="KEGG" id="het:BBW65_02835"/>
<feature type="domain" description="Flagellar basal body rod protein N-terminal" evidence="5">
    <location>
        <begin position="6"/>
        <end position="35"/>
    </location>
</feature>
<organism evidence="8 9">
    <name type="scientific">Helicobacter enhydrae</name>
    <dbReference type="NCBI Taxonomy" id="222136"/>
    <lineage>
        <taxon>Bacteria</taxon>
        <taxon>Pseudomonadati</taxon>
        <taxon>Campylobacterota</taxon>
        <taxon>Epsilonproteobacteria</taxon>
        <taxon>Campylobacterales</taxon>
        <taxon>Helicobacteraceae</taxon>
        <taxon>Helicobacter</taxon>
    </lineage>
</organism>
<dbReference type="Proteomes" id="UP000092884">
    <property type="component" value="Chromosome"/>
</dbReference>
<reference evidence="9" key="1">
    <citation type="submission" date="2016-07" db="EMBL/GenBank/DDBJ databases">
        <authorList>
            <person name="Florea S."/>
            <person name="Webb J.S."/>
            <person name="Jaromczyk J."/>
            <person name="Schardl C.L."/>
        </authorList>
    </citation>
    <scope>NUCLEOTIDE SEQUENCE [LARGE SCALE GENOMIC DNA]</scope>
    <source>
        <strain evidence="9">MIT 01-6242</strain>
    </source>
</reference>
<dbReference type="InterPro" id="IPR053967">
    <property type="entry name" value="LlgE_F_G-like_D1"/>
</dbReference>
<dbReference type="InterPro" id="IPR010930">
    <property type="entry name" value="Flg_bb/hook_C_dom"/>
</dbReference>
<evidence type="ECO:0000256" key="1">
    <source>
        <dbReference type="ARBA" id="ARBA00004117"/>
    </source>
</evidence>
<dbReference type="GO" id="GO:0009425">
    <property type="term" value="C:bacterial-type flagellum basal body"/>
    <property type="evidence" value="ECO:0007669"/>
    <property type="project" value="UniProtKB-SubCell"/>
</dbReference>
<proteinExistence type="inferred from homology"/>
<comment type="subcellular location">
    <subcellularLocation>
        <location evidence="1 4">Bacterial flagellum basal body</location>
    </subcellularLocation>
</comment>
<evidence type="ECO:0000259" key="7">
    <source>
        <dbReference type="Pfam" id="PF22692"/>
    </source>
</evidence>